<dbReference type="Proteomes" id="UP000319143">
    <property type="component" value="Unassembled WGS sequence"/>
</dbReference>
<comment type="caution">
    <text evidence="1">The sequence shown here is derived from an EMBL/GenBank/DDBJ whole genome shotgun (WGS) entry which is preliminary data.</text>
</comment>
<evidence type="ECO:0000313" key="2">
    <source>
        <dbReference type="Proteomes" id="UP000319143"/>
    </source>
</evidence>
<accession>A0A5C6DSV2</accession>
<sequence>MPREIWTKDKIIARLQKWHDEGVPVGKLWAQDSGVTSRSSAVFGSWRQALEAAGFASVRERWSRKRILCELKERHEGKIVDDSKLVCAAIRHFGSIRKALAAAGLPCKTKPPAHPDWTRQTAINAIRKYVEDGHNIRLTRRKDPELYAAAKRLFGNWRVARSAAGFPFQAKVTYSEAEVKRRIMRLHREGQSLSNMRDRDFDLHRSAYRWFGSWGEAVRSVGLEWTMHRRWSKRKVIEAIRKRNAQGHVLCRTWREEKSLFRAAVNWFGNWGTALEAAGFEPIHRERWTQQRVIERLKAWRERSTDTSLCESEPNLADAAIRFFGGLDKAFEEADIEPSPRYWTDVRVIAEIQERYVNGKPKHIQGLGDIRLANAAKRRFGSWAKAVKAAGLADRIPISKPLKRWTRQKVIEAIILARSEGIRLTGISKSDQSLYNAAKTHFGTWHAAMIAAGIPPSRRQWSKRVIIQEIQQRQRDGQSLVCRHPDNTNMAAAAQRHFGSWTAALSAAGIQTKQTTRKVAS</sequence>
<dbReference type="AlphaFoldDB" id="A0A5C6DSV2"/>
<evidence type="ECO:0000313" key="1">
    <source>
        <dbReference type="EMBL" id="TWU39375.1"/>
    </source>
</evidence>
<dbReference type="EMBL" id="SJPV01000003">
    <property type="protein sequence ID" value="TWU39375.1"/>
    <property type="molecule type" value="Genomic_DNA"/>
</dbReference>
<keyword evidence="2" id="KW-1185">Reference proteome</keyword>
<name>A0A5C6DSV2_9BACT</name>
<dbReference type="OrthoDB" id="237762at2"/>
<organism evidence="1 2">
    <name type="scientific">Novipirellula artificiosorum</name>
    <dbReference type="NCBI Taxonomy" id="2528016"/>
    <lineage>
        <taxon>Bacteria</taxon>
        <taxon>Pseudomonadati</taxon>
        <taxon>Planctomycetota</taxon>
        <taxon>Planctomycetia</taxon>
        <taxon>Pirellulales</taxon>
        <taxon>Pirellulaceae</taxon>
        <taxon>Novipirellula</taxon>
    </lineage>
</organism>
<protein>
    <submittedName>
        <fullName evidence="1">Uncharacterized protein</fullName>
    </submittedName>
</protein>
<proteinExistence type="predicted"/>
<gene>
    <name evidence="1" type="ORF">Poly41_21990</name>
</gene>
<dbReference type="RefSeq" id="WP_146526156.1">
    <property type="nucleotide sequence ID" value="NZ_SJPV01000003.1"/>
</dbReference>
<reference evidence="1 2" key="1">
    <citation type="submission" date="2019-02" db="EMBL/GenBank/DDBJ databases">
        <title>Deep-cultivation of Planctomycetes and their phenomic and genomic characterization uncovers novel biology.</title>
        <authorList>
            <person name="Wiegand S."/>
            <person name="Jogler M."/>
            <person name="Boedeker C."/>
            <person name="Pinto D."/>
            <person name="Vollmers J."/>
            <person name="Rivas-Marin E."/>
            <person name="Kohn T."/>
            <person name="Peeters S.H."/>
            <person name="Heuer A."/>
            <person name="Rast P."/>
            <person name="Oberbeckmann S."/>
            <person name="Bunk B."/>
            <person name="Jeske O."/>
            <person name="Meyerdierks A."/>
            <person name="Storesund J.E."/>
            <person name="Kallscheuer N."/>
            <person name="Luecker S."/>
            <person name="Lage O.M."/>
            <person name="Pohl T."/>
            <person name="Merkel B.J."/>
            <person name="Hornburger P."/>
            <person name="Mueller R.-W."/>
            <person name="Bruemmer F."/>
            <person name="Labrenz M."/>
            <person name="Spormann A.M."/>
            <person name="Op Den Camp H."/>
            <person name="Overmann J."/>
            <person name="Amann R."/>
            <person name="Jetten M.S.M."/>
            <person name="Mascher T."/>
            <person name="Medema M.H."/>
            <person name="Devos D.P."/>
            <person name="Kaster A.-K."/>
            <person name="Ovreas L."/>
            <person name="Rohde M."/>
            <person name="Galperin M.Y."/>
            <person name="Jogler C."/>
        </authorList>
    </citation>
    <scope>NUCLEOTIDE SEQUENCE [LARGE SCALE GENOMIC DNA]</scope>
    <source>
        <strain evidence="1 2">Poly41</strain>
    </source>
</reference>